<dbReference type="SMART" id="SM00487">
    <property type="entry name" value="DEXDc"/>
    <property type="match status" value="1"/>
</dbReference>
<dbReference type="Gene3D" id="3.40.50.300">
    <property type="entry name" value="P-loop containing nucleotide triphosphate hydrolases"/>
    <property type="match status" value="2"/>
</dbReference>
<dbReference type="CDD" id="cd18032">
    <property type="entry name" value="DEXHc_RE_I_III_res"/>
    <property type="match status" value="1"/>
</dbReference>
<dbReference type="InterPro" id="IPR027417">
    <property type="entry name" value="P-loop_NTPase"/>
</dbReference>
<evidence type="ECO:0000259" key="1">
    <source>
        <dbReference type="PROSITE" id="PS51192"/>
    </source>
</evidence>
<dbReference type="EMBL" id="VKKG01000006">
    <property type="protein sequence ID" value="TRY17153.1"/>
    <property type="molecule type" value="Genomic_DNA"/>
</dbReference>
<evidence type="ECO:0000313" key="3">
    <source>
        <dbReference type="EMBL" id="TRY17153.1"/>
    </source>
</evidence>
<dbReference type="Pfam" id="PF00271">
    <property type="entry name" value="Helicase_C"/>
    <property type="match status" value="1"/>
</dbReference>
<dbReference type="GO" id="GO:0016887">
    <property type="term" value="F:ATP hydrolysis activity"/>
    <property type="evidence" value="ECO:0007669"/>
    <property type="project" value="TreeGrafter"/>
</dbReference>
<dbReference type="InterPro" id="IPR052511">
    <property type="entry name" value="ATP-dep_Helicase"/>
</dbReference>
<dbReference type="CDD" id="cd18799">
    <property type="entry name" value="SF2_C_EcoAI-like"/>
    <property type="match status" value="1"/>
</dbReference>
<dbReference type="Pfam" id="PF04851">
    <property type="entry name" value="ResIII"/>
    <property type="match status" value="1"/>
</dbReference>
<dbReference type="InterPro" id="IPR025202">
    <property type="entry name" value="PLD-like_dom"/>
</dbReference>
<dbReference type="CDD" id="cd09203">
    <property type="entry name" value="PLDc_N_DEXD_b1"/>
    <property type="match status" value="1"/>
</dbReference>
<protein>
    <submittedName>
        <fullName evidence="3">DUF3427 domain-containing protein</fullName>
    </submittedName>
</protein>
<dbReference type="Gene3D" id="3.30.870.10">
    <property type="entry name" value="Endonuclease Chain A"/>
    <property type="match status" value="1"/>
</dbReference>
<dbReference type="SUPFAM" id="SSF52540">
    <property type="entry name" value="P-loop containing nucleoside triphosphate hydrolases"/>
    <property type="match status" value="1"/>
</dbReference>
<organism evidence="3 4">
    <name type="scientific">Tessaracoccus rhinocerotis</name>
    <dbReference type="NCBI Taxonomy" id="1689449"/>
    <lineage>
        <taxon>Bacteria</taxon>
        <taxon>Bacillati</taxon>
        <taxon>Actinomycetota</taxon>
        <taxon>Actinomycetes</taxon>
        <taxon>Propionibacteriales</taxon>
        <taxon>Propionibacteriaceae</taxon>
        <taxon>Tessaracoccus</taxon>
    </lineage>
</organism>
<proteinExistence type="predicted"/>
<sequence length="1026" mass="115317">MRQPEGFYDALITRALAQRIKESGYEVSDSKIDTDELADRLSEHFRTVVGQRLRELKERDRRPLVDGLLAVIGDEGEFIADDEPRVLHSLLAAAEPGRPQRYLNPPETPLADLALLTNAQGEPSMGHEVGSELGSADQVELLCAFIKWYGIRTLEKPLRSLRERGVPLRVITSTYMGATERVALDRLIDEFGAEVRISYENKRTRLHAKAWRFVRNTGFDTAYVGSSNLSSAAMLDGVEWNVRLTSSASPDLLRKFAATFDTYWNDPAFEPYVPADGDRLDAALARARGGERQTTADLVSGLEVQPWPHQELILEALDVERYVHDRHRNLVVAATGTGKTVVAAIDYKRLGGFLGERPTLLFVAHRKEILEQSMRTYREVLADGGFGELLVGGFRPTHWQHVFASVQSLNQDVLSSIDPKGFDVVVIDEFHHAEAASYRRILEHFEPRELLGLTATPERGDGVDVRSFFEGRSAYELRLWDALSSDLLSPFHYFGIADTTDLSAVPFARGRYQVGDLSGVFTGNDARSRIILQELKKKVGEPHRMRALGFCVDVKHAQYMAEVFKSAGLPAQAVHGETPAAERKLAVERLKRREVVALFTADLFNEGVDIPDVDTLLFLRPTESSTIFLQQLGRGLRRTADKPVLTVLDFVGHHRKEFNLAQRYRAVVGGSRKALKDQVERGFPYLPAGSQIILDEVTQKQVLENIRSQIATRWKHFLEELRAVGDVDLNSFLSQTDIELADLLHKGSFTQLRREAHLKTHPGGAHEKHLLGRLKALAHVDDVDRHSAYRTLLSDTAPRRGELDEEWGTWASMLFFSLWPNGGGFQSVEQGLEALRSERAFRAEATQVLDWALERAGHVARPLEGRLVETPLRSHARYTREELAAALQYATLKRPPANLREGVFYGQELNVDALLVTLVKSEKHFSPTTMYRDYAINATLFHWESQSRTSVDSPTGQRYLNQRTNGTEAVLFVRSTGTWEFGKGAPYTLLGDVDFVDHRGEKPIAITWRLRRPMPTEILQEASAVS</sequence>
<name>A0A553JXJ0_9ACTN</name>
<keyword evidence="4" id="KW-1185">Reference proteome</keyword>
<feature type="domain" description="Helicase ATP-binding" evidence="1">
    <location>
        <begin position="320"/>
        <end position="475"/>
    </location>
</feature>
<comment type="caution">
    <text evidence="3">The sequence shown here is derived from an EMBL/GenBank/DDBJ whole genome shotgun (WGS) entry which is preliminary data.</text>
</comment>
<dbReference type="Pfam" id="PF11907">
    <property type="entry name" value="DUF3427"/>
    <property type="match status" value="1"/>
</dbReference>
<feature type="domain" description="Helicase C-terminal" evidence="2">
    <location>
        <begin position="531"/>
        <end position="679"/>
    </location>
</feature>
<gene>
    <name evidence="3" type="ORF">FOJ82_14895</name>
</gene>
<reference evidence="3 4" key="1">
    <citation type="submission" date="2019-07" db="EMBL/GenBank/DDBJ databases">
        <authorList>
            <person name="Zhou L.-Y."/>
        </authorList>
    </citation>
    <scope>NUCLEOTIDE SEQUENCE [LARGE SCALE GENOMIC DNA]</scope>
    <source>
        <strain evidence="3 4">YIM 101269</strain>
    </source>
</reference>
<dbReference type="PANTHER" id="PTHR47962:SF7">
    <property type="entry name" value="MITOCHONDRIAL ATP-DEPENDENT HELICASE IRC3-RELATED"/>
    <property type="match status" value="1"/>
</dbReference>
<dbReference type="AlphaFoldDB" id="A0A553JXJ0"/>
<dbReference type="GO" id="GO:0003677">
    <property type="term" value="F:DNA binding"/>
    <property type="evidence" value="ECO:0007669"/>
    <property type="project" value="InterPro"/>
</dbReference>
<dbReference type="Pfam" id="PF13091">
    <property type="entry name" value="PLDc_2"/>
    <property type="match status" value="1"/>
</dbReference>
<dbReference type="GO" id="GO:0005524">
    <property type="term" value="F:ATP binding"/>
    <property type="evidence" value="ECO:0007669"/>
    <property type="project" value="InterPro"/>
</dbReference>
<dbReference type="OrthoDB" id="9776021at2"/>
<dbReference type="PROSITE" id="PS51192">
    <property type="entry name" value="HELICASE_ATP_BIND_1"/>
    <property type="match status" value="1"/>
</dbReference>
<dbReference type="PROSITE" id="PS51194">
    <property type="entry name" value="HELICASE_CTER"/>
    <property type="match status" value="1"/>
</dbReference>
<accession>A0A553JXJ0</accession>
<dbReference type="Proteomes" id="UP000317638">
    <property type="component" value="Unassembled WGS sequence"/>
</dbReference>
<dbReference type="InterPro" id="IPR006935">
    <property type="entry name" value="Helicase/UvrB_N"/>
</dbReference>
<dbReference type="SMART" id="SM00490">
    <property type="entry name" value="HELICc"/>
    <property type="match status" value="1"/>
</dbReference>
<dbReference type="SUPFAM" id="SSF56024">
    <property type="entry name" value="Phospholipase D/nuclease"/>
    <property type="match status" value="1"/>
</dbReference>
<evidence type="ECO:0000313" key="4">
    <source>
        <dbReference type="Proteomes" id="UP000317638"/>
    </source>
</evidence>
<dbReference type="PANTHER" id="PTHR47962">
    <property type="entry name" value="ATP-DEPENDENT HELICASE LHR-RELATED-RELATED"/>
    <property type="match status" value="1"/>
</dbReference>
<dbReference type="InterPro" id="IPR001650">
    <property type="entry name" value="Helicase_C-like"/>
</dbReference>
<dbReference type="InterPro" id="IPR014001">
    <property type="entry name" value="Helicase_ATP-bd"/>
</dbReference>
<evidence type="ECO:0000259" key="2">
    <source>
        <dbReference type="PROSITE" id="PS51194"/>
    </source>
</evidence>
<dbReference type="InterPro" id="IPR021835">
    <property type="entry name" value="DUF3427"/>
</dbReference>